<proteinExistence type="predicted"/>
<protein>
    <submittedName>
        <fullName evidence="2">Uncharacterized protein</fullName>
    </submittedName>
</protein>
<evidence type="ECO:0000313" key="2">
    <source>
        <dbReference type="EMBL" id="KAH8099668.1"/>
    </source>
</evidence>
<dbReference type="AlphaFoldDB" id="A0A8K0ULS3"/>
<reference evidence="2" key="1">
    <citation type="journal article" date="2021" name="New Phytol.">
        <title>Evolutionary innovations through gain and loss of genes in the ectomycorrhizal Boletales.</title>
        <authorList>
            <person name="Wu G."/>
            <person name="Miyauchi S."/>
            <person name="Morin E."/>
            <person name="Kuo A."/>
            <person name="Drula E."/>
            <person name="Varga T."/>
            <person name="Kohler A."/>
            <person name="Feng B."/>
            <person name="Cao Y."/>
            <person name="Lipzen A."/>
            <person name="Daum C."/>
            <person name="Hundley H."/>
            <person name="Pangilinan J."/>
            <person name="Johnson J."/>
            <person name="Barry K."/>
            <person name="LaButti K."/>
            <person name="Ng V."/>
            <person name="Ahrendt S."/>
            <person name="Min B."/>
            <person name="Choi I.G."/>
            <person name="Park H."/>
            <person name="Plett J.M."/>
            <person name="Magnuson J."/>
            <person name="Spatafora J.W."/>
            <person name="Nagy L.G."/>
            <person name="Henrissat B."/>
            <person name="Grigoriev I.V."/>
            <person name="Yang Z.L."/>
            <person name="Xu J."/>
            <person name="Martin F.M."/>
        </authorList>
    </citation>
    <scope>NUCLEOTIDE SEQUENCE</scope>
    <source>
        <strain evidence="2">KKN 215</strain>
    </source>
</reference>
<feature type="region of interest" description="Disordered" evidence="1">
    <location>
        <begin position="91"/>
        <end position="116"/>
    </location>
</feature>
<sequence>MRSVDRYTENNGRSLTGRTNGHSPQPCVAPLRANRSTRALTKSLTSSPPLDLELNANTHSELIPPAQSPAYVAVLPASSAQKTSRRRVRWVSAEDGGKRGEDVEEGRPGEKGGGSLFATVPVRTVTSRRRGVDSSLPKFIHEGWTVRSSRAVIGYYAMKTGILYPPHEVETQNLRVHLSDVDPFSDVENFLQVPDAEYPVVRTGGENRDSSRGMPVTFGKQTGVERGEVSTRAIASRVRSLRKKRAFSPSDGGGCGAAPDLKDDEACSYAVRGFVEPYGQGLVASMSSGRSKTDRACDLQDRDTATQAANKGCWVVTDIVENHRHELWNRKAHKHFDLIDWVQDGGGGVQRWTEISADSGRTNGFFPASTTCEGMVASLNTIGCFSSRPL</sequence>
<evidence type="ECO:0000313" key="3">
    <source>
        <dbReference type="Proteomes" id="UP000813824"/>
    </source>
</evidence>
<feature type="region of interest" description="Disordered" evidence="1">
    <location>
        <begin position="1"/>
        <end position="35"/>
    </location>
</feature>
<accession>A0A8K0ULS3</accession>
<keyword evidence="3" id="KW-1185">Reference proteome</keyword>
<name>A0A8K0ULS3_9AGAR</name>
<dbReference type="Proteomes" id="UP000813824">
    <property type="component" value="Unassembled WGS sequence"/>
</dbReference>
<feature type="region of interest" description="Disordered" evidence="1">
    <location>
        <begin position="201"/>
        <end position="225"/>
    </location>
</feature>
<feature type="compositionally biased region" description="Basic and acidic residues" evidence="1">
    <location>
        <begin position="95"/>
        <end position="110"/>
    </location>
</feature>
<organism evidence="2 3">
    <name type="scientific">Cristinia sonorae</name>
    <dbReference type="NCBI Taxonomy" id="1940300"/>
    <lineage>
        <taxon>Eukaryota</taxon>
        <taxon>Fungi</taxon>
        <taxon>Dikarya</taxon>
        <taxon>Basidiomycota</taxon>
        <taxon>Agaricomycotina</taxon>
        <taxon>Agaricomycetes</taxon>
        <taxon>Agaricomycetidae</taxon>
        <taxon>Agaricales</taxon>
        <taxon>Pleurotineae</taxon>
        <taxon>Stephanosporaceae</taxon>
        <taxon>Cristinia</taxon>
    </lineage>
</organism>
<dbReference type="EMBL" id="JAEVFJ010000019">
    <property type="protein sequence ID" value="KAH8099668.1"/>
    <property type="molecule type" value="Genomic_DNA"/>
</dbReference>
<feature type="compositionally biased region" description="Polar residues" evidence="1">
    <location>
        <begin position="9"/>
        <end position="23"/>
    </location>
</feature>
<comment type="caution">
    <text evidence="2">The sequence shown here is derived from an EMBL/GenBank/DDBJ whole genome shotgun (WGS) entry which is preliminary data.</text>
</comment>
<gene>
    <name evidence="2" type="ORF">BXZ70DRAFT_908044</name>
</gene>
<evidence type="ECO:0000256" key="1">
    <source>
        <dbReference type="SAM" id="MobiDB-lite"/>
    </source>
</evidence>